<organism evidence="1 2">
    <name type="scientific">Nocardia pulmonis</name>
    <dbReference type="NCBI Taxonomy" id="2951408"/>
    <lineage>
        <taxon>Bacteria</taxon>
        <taxon>Bacillati</taxon>
        <taxon>Actinomycetota</taxon>
        <taxon>Actinomycetes</taxon>
        <taxon>Mycobacteriales</taxon>
        <taxon>Nocardiaceae</taxon>
        <taxon>Nocardia</taxon>
    </lineage>
</organism>
<dbReference type="Proteomes" id="UP001139157">
    <property type="component" value="Unassembled WGS sequence"/>
</dbReference>
<evidence type="ECO:0000313" key="2">
    <source>
        <dbReference type="Proteomes" id="UP001139157"/>
    </source>
</evidence>
<dbReference type="EMBL" id="JAMRXG010000001">
    <property type="protein sequence ID" value="MCM6771976.1"/>
    <property type="molecule type" value="Genomic_DNA"/>
</dbReference>
<evidence type="ECO:0000313" key="1">
    <source>
        <dbReference type="EMBL" id="MCM6771976.1"/>
    </source>
</evidence>
<accession>A0A9X2E5H3</accession>
<evidence type="ECO:0008006" key="3">
    <source>
        <dbReference type="Google" id="ProtNLM"/>
    </source>
</evidence>
<sequence length="367" mass="38393">MRVFPSYDYVAPAVRPTGNLVVVGAGSAGAVNAPVQVSTPDEALRAFTAAGSAPSPLSASLAVAMRQNPSPTQFWGIRQDTNIAKSLEAAEALNVQFVVVANTALTAETAKPGGAITALRDHVVNVSDRVDGKERMGVAMLTKGIAETALVAGPLVDDRMVYVAHQSEEDAAAAVAGTIAGHPPYTSMVLKQVAITSPPFTAAQIDALNGSEDEKNPVPPGIAGKGVVWLTSPTLIPGGGVYLGEGYTGKPNGLKFIDVQRTIDDISFRLKARMIGAIGNLRISRSGLRALIVQMEAVLNPLLAGGVLERFEITIPVLNLLDADPDTLTPAQIQAIKDAHNGRIAQVLVSVEYAGAMHRININLKFN</sequence>
<proteinExistence type="predicted"/>
<keyword evidence="2" id="KW-1185">Reference proteome</keyword>
<name>A0A9X2E5H3_9NOCA</name>
<comment type="caution">
    <text evidence="1">The sequence shown here is derived from an EMBL/GenBank/DDBJ whole genome shotgun (WGS) entry which is preliminary data.</text>
</comment>
<reference evidence="1" key="1">
    <citation type="submission" date="2022-06" db="EMBL/GenBank/DDBJ databases">
        <title>Novel species in genus nocardia.</title>
        <authorList>
            <person name="Li F."/>
        </authorList>
    </citation>
    <scope>NUCLEOTIDE SEQUENCE</scope>
    <source>
        <strain evidence="1">CDC141</strain>
    </source>
</reference>
<protein>
    <recommendedName>
        <fullName evidence="3">Tail sheath protein</fullName>
    </recommendedName>
</protein>
<dbReference type="AlphaFoldDB" id="A0A9X2E5H3"/>
<gene>
    <name evidence="1" type="ORF">NDR86_00645</name>
</gene>